<reference evidence="2 3" key="1">
    <citation type="submission" date="2025-05" db="UniProtKB">
        <authorList>
            <consortium name="RefSeq"/>
        </authorList>
    </citation>
    <scope>IDENTIFICATION</scope>
    <source>
        <tissue evidence="2 3">Leaves</tissue>
    </source>
</reference>
<organism evidence="1 2">
    <name type="scientific">Coffea arabica</name>
    <name type="common">Arabian coffee</name>
    <dbReference type="NCBI Taxonomy" id="13443"/>
    <lineage>
        <taxon>Eukaryota</taxon>
        <taxon>Viridiplantae</taxon>
        <taxon>Streptophyta</taxon>
        <taxon>Embryophyta</taxon>
        <taxon>Tracheophyta</taxon>
        <taxon>Spermatophyta</taxon>
        <taxon>Magnoliopsida</taxon>
        <taxon>eudicotyledons</taxon>
        <taxon>Gunneridae</taxon>
        <taxon>Pentapetalae</taxon>
        <taxon>asterids</taxon>
        <taxon>lamiids</taxon>
        <taxon>Gentianales</taxon>
        <taxon>Rubiaceae</taxon>
        <taxon>Ixoroideae</taxon>
        <taxon>Gardenieae complex</taxon>
        <taxon>Bertiereae - Coffeeae clade</taxon>
        <taxon>Coffeeae</taxon>
        <taxon>Coffea</taxon>
    </lineage>
</organism>
<accession>A0ABM4UEW4</accession>
<dbReference type="GeneID" id="140007042"/>
<dbReference type="RefSeq" id="XP_071906164.1">
    <property type="nucleotide sequence ID" value="XM_072050063.1"/>
</dbReference>
<dbReference type="Proteomes" id="UP001652660">
    <property type="component" value="Chromosome 5e"/>
</dbReference>
<dbReference type="InterPro" id="IPR036691">
    <property type="entry name" value="Endo/exonu/phosph_ase_sf"/>
</dbReference>
<keyword evidence="1" id="KW-1185">Reference proteome</keyword>
<evidence type="ECO:0000313" key="1">
    <source>
        <dbReference type="Proteomes" id="UP001652660"/>
    </source>
</evidence>
<evidence type="ECO:0000313" key="3">
    <source>
        <dbReference type="RefSeq" id="XP_071906164.1"/>
    </source>
</evidence>
<evidence type="ECO:0008006" key="4">
    <source>
        <dbReference type="Google" id="ProtNLM"/>
    </source>
</evidence>
<sequence>MTSNQEKKNGGRVRPEGSFREFNRFIKENELVDIDFEGKPWTWCNQWERDGEVKEKLDRCLGSVGWYQLFAKAICHHQETEASDHNILILDNNPNQRKPKKRFYFDQRWARNEDSKGIIETTWGIEQKGSRMFIVMRKIKECRMALLAWNRKLRMNSGKKITQIKEKLLEIKESSGEGIRGQIAELKLKLSKAYKEEELYWSQKARCRWLKEGDKNTAYFHASVMATRKRNKITILQRDNGNWCSIDQEVKEEICSYYQQMLTTKNTEEVEVPQDVPNTISRQMNERLIQPVEEAEIKKSSLFYASK</sequence>
<dbReference type="RefSeq" id="XP_071905833.1">
    <property type="nucleotide sequence ID" value="XM_072049732.1"/>
</dbReference>
<dbReference type="Gene3D" id="3.60.10.10">
    <property type="entry name" value="Endonuclease/exonuclease/phosphatase"/>
    <property type="match status" value="1"/>
</dbReference>
<gene>
    <name evidence="2" type="primary">LOC140007042</name>
    <name evidence="3" type="synonym">LOC140007332</name>
</gene>
<dbReference type="PANTHER" id="PTHR33710">
    <property type="entry name" value="BNAC02G09200D PROTEIN"/>
    <property type="match status" value="1"/>
</dbReference>
<dbReference type="PANTHER" id="PTHR33710:SF79">
    <property type="entry name" value="OS06G0205337 PROTEIN"/>
    <property type="match status" value="1"/>
</dbReference>
<proteinExistence type="predicted"/>
<dbReference type="Proteomes" id="UP001652660">
    <property type="component" value="Chromosome 5c"/>
</dbReference>
<evidence type="ECO:0000313" key="2">
    <source>
        <dbReference type="RefSeq" id="XP_071905833.1"/>
    </source>
</evidence>
<protein>
    <recommendedName>
        <fullName evidence="4">Craniofacial development protein 2-like</fullName>
    </recommendedName>
</protein>
<name>A0ABM4UEW4_COFAR</name>